<dbReference type="GO" id="GO:0005789">
    <property type="term" value="C:endoplasmic reticulum membrane"/>
    <property type="evidence" value="ECO:0007669"/>
    <property type="project" value="UniProtKB-SubCell"/>
</dbReference>
<keyword evidence="2 5" id="KW-0812">Transmembrane</keyword>
<dbReference type="SMART" id="SM00724">
    <property type="entry name" value="TLC"/>
    <property type="match status" value="1"/>
</dbReference>
<dbReference type="STRING" id="13333.W1P0X7"/>
<keyword evidence="9" id="KW-1185">Reference proteome</keyword>
<evidence type="ECO:0000313" key="8">
    <source>
        <dbReference type="EMBL" id="ERN00610.1"/>
    </source>
</evidence>
<dbReference type="GO" id="GO:0005794">
    <property type="term" value="C:Golgi apparatus"/>
    <property type="evidence" value="ECO:0007669"/>
    <property type="project" value="EnsemblPlants"/>
</dbReference>
<dbReference type="PANTHER" id="PTHR12560:SF0">
    <property type="entry name" value="LD18904P"/>
    <property type="match status" value="1"/>
</dbReference>
<dbReference type="GO" id="GO:0005783">
    <property type="term" value="C:endoplasmic reticulum"/>
    <property type="evidence" value="ECO:0000318"/>
    <property type="project" value="GO_Central"/>
</dbReference>
<dbReference type="eggNOG" id="KOG1607">
    <property type="taxonomic scope" value="Eukaryota"/>
</dbReference>
<reference evidence="9" key="1">
    <citation type="journal article" date="2013" name="Science">
        <title>The Amborella genome and the evolution of flowering plants.</title>
        <authorList>
            <consortium name="Amborella Genome Project"/>
        </authorList>
    </citation>
    <scope>NUCLEOTIDE SEQUENCE [LARGE SCALE GENOMIC DNA]</scope>
</reference>
<keyword evidence="3 6" id="KW-1133">Transmembrane helix</keyword>
<dbReference type="HOGENOM" id="CLU_028277_5_0_1"/>
<dbReference type="InterPro" id="IPR016439">
    <property type="entry name" value="Lag1/Lac1-like"/>
</dbReference>
<dbReference type="InterPro" id="IPR006634">
    <property type="entry name" value="TLC-dom"/>
</dbReference>
<evidence type="ECO:0000259" key="7">
    <source>
        <dbReference type="PROSITE" id="PS50922"/>
    </source>
</evidence>
<dbReference type="Pfam" id="PF03798">
    <property type="entry name" value="TRAM_LAG1_CLN8"/>
    <property type="match status" value="1"/>
</dbReference>
<feature type="transmembrane region" description="Helical" evidence="6">
    <location>
        <begin position="146"/>
        <end position="167"/>
    </location>
</feature>
<sequence>MTPFALLGEVFFKKLVNRARRLPRYSRLCWGVQKLAIHFLSNGIAPLKLDAANQAKVVKFSESMWKLTYYATVEICILSMIYQEPWFTDRKQFFEGWPNQELKFTLILYYMCQCGFYAYSIAAILKWETRRKDFHIMMSHHVITVVLIWMSFISRFFRIGSIILALHDVNDVFMETAKLSKYTGNEHAASTCFGFFAISWFLLRLIYFPFWVIRSSSHDAVDVFVLSKGYHSFLYYLLNTMLITLLIFHIYWGILIFFMVSRQLKNRGQVGEDIRSDSDNED</sequence>
<dbReference type="PIRSF" id="PIRSF005225">
    <property type="entry name" value="LAG1_LAC1"/>
    <property type="match status" value="1"/>
</dbReference>
<accession>W1P0X7</accession>
<dbReference type="Proteomes" id="UP000017836">
    <property type="component" value="Unassembled WGS sequence"/>
</dbReference>
<comment type="subcellular location">
    <subcellularLocation>
        <location evidence="1">Endoplasmic reticulum membrane</location>
        <topology evidence="1">Multi-pass membrane protein</topology>
    </subcellularLocation>
</comment>
<dbReference type="PROSITE" id="PS50922">
    <property type="entry name" value="TLC"/>
    <property type="match status" value="1"/>
</dbReference>
<dbReference type="GO" id="GO:0042759">
    <property type="term" value="P:long-chain fatty acid biosynthetic process"/>
    <property type="evidence" value="ECO:0007669"/>
    <property type="project" value="EnsemblPlants"/>
</dbReference>
<feature type="transmembrane region" description="Helical" evidence="6">
    <location>
        <begin position="107"/>
        <end position="125"/>
    </location>
</feature>
<evidence type="ECO:0000256" key="1">
    <source>
        <dbReference type="ARBA" id="ARBA00004477"/>
    </source>
</evidence>
<evidence type="ECO:0000313" key="9">
    <source>
        <dbReference type="Proteomes" id="UP000017836"/>
    </source>
</evidence>
<feature type="transmembrane region" description="Helical" evidence="6">
    <location>
        <begin position="233"/>
        <end position="260"/>
    </location>
</feature>
<evidence type="ECO:0000256" key="3">
    <source>
        <dbReference type="ARBA" id="ARBA00022989"/>
    </source>
</evidence>
<proteinExistence type="predicted"/>
<protein>
    <recommendedName>
        <fullName evidence="7">TLC domain-containing protein</fullName>
    </recommendedName>
</protein>
<dbReference type="AlphaFoldDB" id="W1P0X7"/>
<dbReference type="OMA" id="ESMWKFA"/>
<dbReference type="EMBL" id="KI394855">
    <property type="protein sequence ID" value="ERN00610.1"/>
    <property type="molecule type" value="Genomic_DNA"/>
</dbReference>
<evidence type="ECO:0000256" key="4">
    <source>
        <dbReference type="ARBA" id="ARBA00023136"/>
    </source>
</evidence>
<evidence type="ECO:0000256" key="2">
    <source>
        <dbReference type="ARBA" id="ARBA00022692"/>
    </source>
</evidence>
<dbReference type="GO" id="GO:0046513">
    <property type="term" value="P:ceramide biosynthetic process"/>
    <property type="evidence" value="ECO:0000318"/>
    <property type="project" value="GO_Central"/>
</dbReference>
<gene>
    <name evidence="8" type="ORF">AMTR_s00091p00092100</name>
</gene>
<evidence type="ECO:0000256" key="5">
    <source>
        <dbReference type="PROSITE-ProRule" id="PRU00205"/>
    </source>
</evidence>
<keyword evidence="4 5" id="KW-0472">Membrane</keyword>
<dbReference type="GO" id="GO:0050291">
    <property type="term" value="F:sphingosine N-acyltransferase activity"/>
    <property type="evidence" value="ECO:0000318"/>
    <property type="project" value="GO_Central"/>
</dbReference>
<feature type="transmembrane region" description="Helical" evidence="6">
    <location>
        <begin position="187"/>
        <end position="212"/>
    </location>
</feature>
<name>W1P0X7_AMBTC</name>
<feature type="domain" description="TLC" evidence="7">
    <location>
        <begin position="58"/>
        <end position="265"/>
    </location>
</feature>
<dbReference type="GO" id="GO:0002238">
    <property type="term" value="P:response to molecule of fungal origin"/>
    <property type="evidence" value="ECO:0007669"/>
    <property type="project" value="EnsemblPlants"/>
</dbReference>
<dbReference type="Gramene" id="ERN00610">
    <property type="protein sequence ID" value="ERN00610"/>
    <property type="gene ID" value="AMTR_s00091p00092100"/>
</dbReference>
<dbReference type="PANTHER" id="PTHR12560">
    <property type="entry name" value="LONGEVITY ASSURANCE FACTOR 1 LAG1"/>
    <property type="match status" value="1"/>
</dbReference>
<organism evidence="8 9">
    <name type="scientific">Amborella trichopoda</name>
    <dbReference type="NCBI Taxonomy" id="13333"/>
    <lineage>
        <taxon>Eukaryota</taxon>
        <taxon>Viridiplantae</taxon>
        <taxon>Streptophyta</taxon>
        <taxon>Embryophyta</taxon>
        <taxon>Tracheophyta</taxon>
        <taxon>Spermatophyta</taxon>
        <taxon>Magnoliopsida</taxon>
        <taxon>Amborellales</taxon>
        <taxon>Amborellaceae</taxon>
        <taxon>Amborella</taxon>
    </lineage>
</organism>
<evidence type="ECO:0000256" key="6">
    <source>
        <dbReference type="SAM" id="Phobius"/>
    </source>
</evidence>